<keyword evidence="17" id="KW-1185">Reference proteome</keyword>
<evidence type="ECO:0000256" key="13">
    <source>
        <dbReference type="PIRSR" id="PIRSR001492-3"/>
    </source>
</evidence>
<comment type="cofactor">
    <cofactor evidence="10">
        <name>Mn(2+)</name>
        <dbReference type="ChEBI" id="CHEBI:29035"/>
    </cofactor>
    <text evidence="10">Binds 2 manganese ions per subunit.</text>
</comment>
<evidence type="ECO:0000256" key="1">
    <source>
        <dbReference type="ARBA" id="ARBA00000370"/>
    </source>
</evidence>
<evidence type="ECO:0000313" key="16">
    <source>
        <dbReference type="EMBL" id="KNZ70009.1"/>
    </source>
</evidence>
<sequence>MTVRNRPVVLTILDGWGIGDASEGDAIAKAKKPNWDALLAEYPKTQLGASGEDVGLPEGQMGNSEVGHLNIGAGRIVYQEFTRITKAIKDGSFFDNEELLKAVNHTKQNGSALHLMGLLSDGGVHSHISHLYALLDMAKRNNLRKVFVHAFLDGRDVPPANAREYIDALEAKFDELGIGAIATVMGRYYAMDRDKRWERVQKAYNAMVYGEGLKSTLASGAVAQSYEKGDTDEFVIPTVIIDKNGDPVARVKTGDAVIFYNFRPDRAREITRAFVDENFDGFNRGPNPPKVYYVCMTQYDKTINAPVAFKPQVLVNTFGEYISKHGLKQLRIAETEKYAHVTFFFNGGVETPNEGEERILIPSPKVATYDLKPEMSAYEVTDAVVKEIEKDKFDVIILNYANPDMVGHTGVMEAAVKAIEAVDECIGRVVQAVMTKGGTVLLTADHGNADQMVDPATGQPQTAHTVHRVPLILVSKEMKNVRLLPGRLEDIAPTMLYILGLEKPPEMTGQCLIAKEKDIEK</sequence>
<dbReference type="UniPathway" id="UPA00109">
    <property type="reaction ID" value="UER00186"/>
</dbReference>
<keyword evidence="7 10" id="KW-0464">Manganese</keyword>
<dbReference type="Gene3D" id="3.40.720.10">
    <property type="entry name" value="Alkaline Phosphatase, subunit A"/>
    <property type="match status" value="1"/>
</dbReference>
<comment type="catalytic activity">
    <reaction evidence="1 10">
        <text>(2R)-2-phosphoglycerate = (2R)-3-phosphoglycerate</text>
        <dbReference type="Rhea" id="RHEA:15901"/>
        <dbReference type="ChEBI" id="CHEBI:58272"/>
        <dbReference type="ChEBI" id="CHEBI:58289"/>
        <dbReference type="EC" id="5.4.2.12"/>
    </reaction>
</comment>
<keyword evidence="5 10" id="KW-0479">Metal-binding</keyword>
<dbReference type="EC" id="5.4.2.12" evidence="4 10"/>
<feature type="binding site" evidence="10 13">
    <location>
        <position position="64"/>
    </location>
    <ligand>
        <name>Mn(2+)</name>
        <dbReference type="ChEBI" id="CHEBI:29035"/>
        <label>2</label>
    </ligand>
</feature>
<dbReference type="InterPro" id="IPR011258">
    <property type="entry name" value="BPG-indep_PGM_N"/>
</dbReference>
<dbReference type="InterPro" id="IPR036646">
    <property type="entry name" value="PGAM_B_sf"/>
</dbReference>
<comment type="similarity">
    <text evidence="3 10">Belongs to the BPG-independent phosphoglycerate mutase family.</text>
</comment>
<dbReference type="Pfam" id="PF06415">
    <property type="entry name" value="iPGM_N"/>
    <property type="match status" value="1"/>
</dbReference>
<feature type="binding site" evidence="10 13">
    <location>
        <position position="464"/>
    </location>
    <ligand>
        <name>Mn(2+)</name>
        <dbReference type="ChEBI" id="CHEBI:29035"/>
        <label>1</label>
    </ligand>
</feature>
<name>A0A0L6W4I9_9FIRM</name>
<proteinExistence type="inferred from homology"/>
<dbReference type="RefSeq" id="WP_242843558.1">
    <property type="nucleotide sequence ID" value="NZ_LGTE01000007.1"/>
</dbReference>
<dbReference type="GO" id="GO:0006007">
    <property type="term" value="P:glucose catabolic process"/>
    <property type="evidence" value="ECO:0007669"/>
    <property type="project" value="InterPro"/>
</dbReference>
<dbReference type="Gene3D" id="3.40.1450.10">
    <property type="entry name" value="BPG-independent phosphoglycerate mutase, domain B"/>
    <property type="match status" value="1"/>
</dbReference>
<dbReference type="GO" id="GO:0005829">
    <property type="term" value="C:cytosol"/>
    <property type="evidence" value="ECO:0007669"/>
    <property type="project" value="TreeGrafter"/>
</dbReference>
<evidence type="ECO:0000256" key="6">
    <source>
        <dbReference type="ARBA" id="ARBA00023152"/>
    </source>
</evidence>
<feature type="binding site" evidence="10 13">
    <location>
        <position position="404"/>
    </location>
    <ligand>
        <name>Mn(2+)</name>
        <dbReference type="ChEBI" id="CHEBI:29035"/>
        <label>1</label>
    </ligand>
</feature>
<organism evidence="16 17">
    <name type="scientific">Thermincola ferriacetica</name>
    <dbReference type="NCBI Taxonomy" id="281456"/>
    <lineage>
        <taxon>Bacteria</taxon>
        <taxon>Bacillati</taxon>
        <taxon>Bacillota</taxon>
        <taxon>Clostridia</taxon>
        <taxon>Eubacteriales</taxon>
        <taxon>Thermincolaceae</taxon>
        <taxon>Thermincola</taxon>
    </lineage>
</organism>
<feature type="active site" description="Phosphoserine intermediate" evidence="10 11">
    <location>
        <position position="64"/>
    </location>
</feature>
<evidence type="ECO:0000256" key="3">
    <source>
        <dbReference type="ARBA" id="ARBA00008819"/>
    </source>
</evidence>
<evidence type="ECO:0000256" key="8">
    <source>
        <dbReference type="ARBA" id="ARBA00023235"/>
    </source>
</evidence>
<evidence type="ECO:0000256" key="2">
    <source>
        <dbReference type="ARBA" id="ARBA00004798"/>
    </source>
</evidence>
<comment type="pathway">
    <text evidence="2 10">Carbohydrate degradation; glycolysis; pyruvate from D-glyceraldehyde 3-phosphate: step 3/5.</text>
</comment>
<dbReference type="Proteomes" id="UP000037175">
    <property type="component" value="Unassembled WGS sequence"/>
</dbReference>
<dbReference type="GO" id="GO:0006096">
    <property type="term" value="P:glycolytic process"/>
    <property type="evidence" value="ECO:0007669"/>
    <property type="project" value="UniProtKB-UniRule"/>
</dbReference>
<reference evidence="17" key="1">
    <citation type="submission" date="2015-07" db="EMBL/GenBank/DDBJ databases">
        <title>Complete Genome of Thermincola ferriacetica strain Z-0001T.</title>
        <authorList>
            <person name="Lusk B."/>
            <person name="Badalamenti J.P."/>
            <person name="Parameswaran P."/>
            <person name="Bond D.R."/>
            <person name="Torres C.I."/>
        </authorList>
    </citation>
    <scope>NUCLEOTIDE SEQUENCE [LARGE SCALE GENOMIC DNA]</scope>
    <source>
        <strain evidence="17">Z-0001</strain>
    </source>
</reference>
<dbReference type="SUPFAM" id="SSF53649">
    <property type="entry name" value="Alkaline phosphatase-like"/>
    <property type="match status" value="1"/>
</dbReference>
<comment type="caution">
    <text evidence="16">The sequence shown here is derived from an EMBL/GenBank/DDBJ whole genome shotgun (WGS) entry which is preliminary data.</text>
</comment>
<dbReference type="InterPro" id="IPR017850">
    <property type="entry name" value="Alkaline_phosphatase_core_sf"/>
</dbReference>
<evidence type="ECO:0000313" key="17">
    <source>
        <dbReference type="Proteomes" id="UP000037175"/>
    </source>
</evidence>
<dbReference type="Pfam" id="PF01676">
    <property type="entry name" value="Metalloenzyme"/>
    <property type="match status" value="1"/>
</dbReference>
<feature type="binding site" evidence="10 13">
    <location>
        <position position="445"/>
    </location>
    <ligand>
        <name>Mn(2+)</name>
        <dbReference type="ChEBI" id="CHEBI:29035"/>
        <label>2</label>
    </ligand>
</feature>
<feature type="binding site" evidence="10 12">
    <location>
        <position position="187"/>
    </location>
    <ligand>
        <name>substrate</name>
    </ligand>
</feature>
<accession>A0A0L6W4I9</accession>
<feature type="binding site" evidence="10 12">
    <location>
        <begin position="263"/>
        <end position="266"/>
    </location>
    <ligand>
        <name>substrate</name>
    </ligand>
</feature>
<dbReference type="InterPro" id="IPR005995">
    <property type="entry name" value="Pgm_bpd_ind"/>
</dbReference>
<protein>
    <recommendedName>
        <fullName evidence="9 10">2,3-bisphosphoglycerate-independent phosphoglycerate mutase</fullName>
        <shortName evidence="10">BPG-independent PGAM</shortName>
        <shortName evidence="10">Phosphoglyceromutase</shortName>
        <shortName evidence="10">iPGM</shortName>
        <ecNumber evidence="4 10">5.4.2.12</ecNumber>
    </recommendedName>
</protein>
<dbReference type="GO" id="GO:0004619">
    <property type="term" value="F:phosphoglycerate mutase activity"/>
    <property type="evidence" value="ECO:0007669"/>
    <property type="project" value="UniProtKB-UniRule"/>
</dbReference>
<evidence type="ECO:0000256" key="11">
    <source>
        <dbReference type="PIRSR" id="PIRSR001492-1"/>
    </source>
</evidence>
<evidence type="ECO:0000256" key="9">
    <source>
        <dbReference type="ARBA" id="ARBA00071648"/>
    </source>
</evidence>
<gene>
    <name evidence="10" type="primary">gpmI</name>
    <name evidence="16" type="ORF">Tfer_1392</name>
</gene>
<feature type="binding site" evidence="10 12">
    <location>
        <begin position="155"/>
        <end position="156"/>
    </location>
    <ligand>
        <name>substrate</name>
    </ligand>
</feature>
<dbReference type="PANTHER" id="PTHR31637:SF0">
    <property type="entry name" value="2,3-BISPHOSPHOGLYCERATE-INDEPENDENT PHOSPHOGLYCERATE MUTASE"/>
    <property type="match status" value="1"/>
</dbReference>
<dbReference type="PANTHER" id="PTHR31637">
    <property type="entry name" value="2,3-BISPHOSPHOGLYCERATE-INDEPENDENT PHOSPHOGLYCERATE MUTASE"/>
    <property type="match status" value="1"/>
</dbReference>
<keyword evidence="8 10" id="KW-0413">Isomerase</keyword>
<dbReference type="InterPro" id="IPR006124">
    <property type="entry name" value="Metalloenzyme"/>
</dbReference>
<feature type="domain" description="BPG-independent PGAM N-terminal" evidence="15">
    <location>
        <begin position="84"/>
        <end position="301"/>
    </location>
</feature>
<dbReference type="CDD" id="cd16010">
    <property type="entry name" value="iPGM"/>
    <property type="match status" value="1"/>
</dbReference>
<feature type="domain" description="Metalloenzyme" evidence="14">
    <location>
        <begin position="7"/>
        <end position="503"/>
    </location>
</feature>
<comment type="function">
    <text evidence="10">Catalyzes the interconversion of 2-phosphoglycerate and 3-phosphoglycerate.</text>
</comment>
<evidence type="ECO:0000256" key="5">
    <source>
        <dbReference type="ARBA" id="ARBA00022723"/>
    </source>
</evidence>
<dbReference type="HAMAP" id="MF_01038">
    <property type="entry name" value="GpmI"/>
    <property type="match status" value="1"/>
</dbReference>
<feature type="binding site" evidence="10 13">
    <location>
        <position position="408"/>
    </location>
    <ligand>
        <name>Mn(2+)</name>
        <dbReference type="ChEBI" id="CHEBI:29035"/>
        <label>1</label>
    </ligand>
</feature>
<evidence type="ECO:0000256" key="10">
    <source>
        <dbReference type="HAMAP-Rule" id="MF_01038"/>
    </source>
</evidence>
<feature type="binding site" evidence="10 13">
    <location>
        <position position="446"/>
    </location>
    <ligand>
        <name>Mn(2+)</name>
        <dbReference type="ChEBI" id="CHEBI:29035"/>
        <label>2</label>
    </ligand>
</feature>
<dbReference type="SUPFAM" id="SSF64158">
    <property type="entry name" value="2,3-Bisphosphoglycerate-independent phosphoglycerate mutase, substrate-binding domain"/>
    <property type="match status" value="1"/>
</dbReference>
<dbReference type="NCBIfam" id="TIGR01307">
    <property type="entry name" value="pgm_bpd_ind"/>
    <property type="match status" value="1"/>
</dbReference>
<evidence type="ECO:0000256" key="12">
    <source>
        <dbReference type="PIRSR" id="PIRSR001492-2"/>
    </source>
</evidence>
<dbReference type="FunFam" id="3.40.1450.10:FF:000001">
    <property type="entry name" value="2,3-bisphosphoglycerate-independent phosphoglycerate mutase"/>
    <property type="match status" value="1"/>
</dbReference>
<feature type="binding site" evidence="10 12">
    <location>
        <position position="193"/>
    </location>
    <ligand>
        <name>substrate</name>
    </ligand>
</feature>
<evidence type="ECO:0000259" key="14">
    <source>
        <dbReference type="Pfam" id="PF01676"/>
    </source>
</evidence>
<evidence type="ECO:0000259" key="15">
    <source>
        <dbReference type="Pfam" id="PF06415"/>
    </source>
</evidence>
<feature type="binding site" evidence="10 12">
    <location>
        <position position="337"/>
    </location>
    <ligand>
        <name>substrate</name>
    </ligand>
</feature>
<dbReference type="FunFam" id="3.40.720.10:FF:000001">
    <property type="entry name" value="2,3-bisphosphoglycerate-independent phosphoglycerate mutase"/>
    <property type="match status" value="1"/>
</dbReference>
<dbReference type="EMBL" id="LGTE01000007">
    <property type="protein sequence ID" value="KNZ70009.1"/>
    <property type="molecule type" value="Genomic_DNA"/>
</dbReference>
<evidence type="ECO:0000256" key="4">
    <source>
        <dbReference type="ARBA" id="ARBA00012026"/>
    </source>
</evidence>
<dbReference type="GO" id="GO:0043937">
    <property type="term" value="P:regulation of sporulation"/>
    <property type="evidence" value="ECO:0007669"/>
    <property type="project" value="UniProtKB-ARBA"/>
</dbReference>
<feature type="binding site" evidence="10 13">
    <location>
        <position position="14"/>
    </location>
    <ligand>
        <name>Mn(2+)</name>
        <dbReference type="ChEBI" id="CHEBI:29035"/>
        <label>2</label>
    </ligand>
</feature>
<keyword evidence="6 10" id="KW-0324">Glycolysis</keyword>
<dbReference type="AlphaFoldDB" id="A0A0L6W4I9"/>
<feature type="binding site" evidence="10 12">
    <location>
        <position position="125"/>
    </location>
    <ligand>
        <name>substrate</name>
    </ligand>
</feature>
<evidence type="ECO:0000256" key="7">
    <source>
        <dbReference type="ARBA" id="ARBA00023211"/>
    </source>
</evidence>
<dbReference type="GO" id="GO:0030145">
    <property type="term" value="F:manganese ion binding"/>
    <property type="evidence" value="ECO:0007669"/>
    <property type="project" value="UniProtKB-UniRule"/>
</dbReference>
<dbReference type="PIRSF" id="PIRSF001492">
    <property type="entry name" value="IPGAM"/>
    <property type="match status" value="1"/>
</dbReference>
<dbReference type="PATRIC" id="fig|281456.6.peg.1480"/>
<comment type="subunit">
    <text evidence="10">Monomer.</text>
</comment>